<evidence type="ECO:0000313" key="3">
    <source>
        <dbReference type="Proteomes" id="UP001279734"/>
    </source>
</evidence>
<gene>
    <name evidence="2" type="ORF">Nepgr_008137</name>
</gene>
<reference evidence="2" key="1">
    <citation type="submission" date="2023-05" db="EMBL/GenBank/DDBJ databases">
        <title>Nepenthes gracilis genome sequencing.</title>
        <authorList>
            <person name="Fukushima K."/>
        </authorList>
    </citation>
    <scope>NUCLEOTIDE SEQUENCE</scope>
    <source>
        <strain evidence="2">SING2019-196</strain>
    </source>
</reference>
<name>A0AAD3XIX8_NEPGR</name>
<accession>A0AAD3XIX8</accession>
<protein>
    <submittedName>
        <fullName evidence="2">Uncharacterized protein</fullName>
    </submittedName>
</protein>
<feature type="region of interest" description="Disordered" evidence="1">
    <location>
        <begin position="28"/>
        <end position="77"/>
    </location>
</feature>
<evidence type="ECO:0000256" key="1">
    <source>
        <dbReference type="SAM" id="MobiDB-lite"/>
    </source>
</evidence>
<dbReference type="Proteomes" id="UP001279734">
    <property type="component" value="Unassembled WGS sequence"/>
</dbReference>
<proteinExistence type="predicted"/>
<evidence type="ECO:0000313" key="2">
    <source>
        <dbReference type="EMBL" id="GMH06297.1"/>
    </source>
</evidence>
<dbReference type="AlphaFoldDB" id="A0AAD3XIX8"/>
<sequence>MTSITLGRWENPRGYRVEIRYLLRAGSMGQKKWPSASPSSRDPSTGDYDSEQDNGCKISILDGKTPSSTSSDEGRMG</sequence>
<dbReference type="EMBL" id="BSYO01000006">
    <property type="protein sequence ID" value="GMH06297.1"/>
    <property type="molecule type" value="Genomic_DNA"/>
</dbReference>
<comment type="caution">
    <text evidence="2">The sequence shown here is derived from an EMBL/GenBank/DDBJ whole genome shotgun (WGS) entry which is preliminary data.</text>
</comment>
<organism evidence="2 3">
    <name type="scientific">Nepenthes gracilis</name>
    <name type="common">Slender pitcher plant</name>
    <dbReference type="NCBI Taxonomy" id="150966"/>
    <lineage>
        <taxon>Eukaryota</taxon>
        <taxon>Viridiplantae</taxon>
        <taxon>Streptophyta</taxon>
        <taxon>Embryophyta</taxon>
        <taxon>Tracheophyta</taxon>
        <taxon>Spermatophyta</taxon>
        <taxon>Magnoliopsida</taxon>
        <taxon>eudicotyledons</taxon>
        <taxon>Gunneridae</taxon>
        <taxon>Pentapetalae</taxon>
        <taxon>Caryophyllales</taxon>
        <taxon>Nepenthaceae</taxon>
        <taxon>Nepenthes</taxon>
    </lineage>
</organism>
<keyword evidence="3" id="KW-1185">Reference proteome</keyword>